<dbReference type="CDD" id="cd08414">
    <property type="entry name" value="PBP2_LTTR_aromatics_like"/>
    <property type="match status" value="1"/>
</dbReference>
<evidence type="ECO:0000256" key="2">
    <source>
        <dbReference type="ARBA" id="ARBA00023015"/>
    </source>
</evidence>
<sequence length="292" mass="32118">MDVDLRKLRYFVAVAEELHFGRAARALDIAQPVLSRQIRALEEDLRARLLLRDKRGTTLTPAGEQLLADARPLLANADALRRRVGRAARGADRFTVGSLPGLAVSAPIRELASRHPGLTVDVVRTGWDDQTDVVHDGRVDVSFVRLPVDRHGLQVRPLTTEPRVVVLPVGHRLAARKSVSITDLAHEHLVRDPAAAPEWRDVATGVRAGSRHARTDVRTVEERLEHVASGAGVVVLPLSVATFHSRPDLTHVPIGDIGPDHVCLVWDASRRSPLIHEFAAIAEERHRSLETT</sequence>
<dbReference type="Pfam" id="PF00126">
    <property type="entry name" value="HTH_1"/>
    <property type="match status" value="1"/>
</dbReference>
<dbReference type="PANTHER" id="PTHR30346">
    <property type="entry name" value="TRANSCRIPTIONAL DUAL REGULATOR HCAR-RELATED"/>
    <property type="match status" value="1"/>
</dbReference>
<dbReference type="InterPro" id="IPR000847">
    <property type="entry name" value="LysR_HTH_N"/>
</dbReference>
<organism evidence="6 7">
    <name type="scientific">Umezawaea tangerina</name>
    <dbReference type="NCBI Taxonomy" id="84725"/>
    <lineage>
        <taxon>Bacteria</taxon>
        <taxon>Bacillati</taxon>
        <taxon>Actinomycetota</taxon>
        <taxon>Actinomycetes</taxon>
        <taxon>Pseudonocardiales</taxon>
        <taxon>Pseudonocardiaceae</taxon>
        <taxon>Umezawaea</taxon>
    </lineage>
</organism>
<dbReference type="InterPro" id="IPR036390">
    <property type="entry name" value="WH_DNA-bd_sf"/>
</dbReference>
<dbReference type="GO" id="GO:0032993">
    <property type="term" value="C:protein-DNA complex"/>
    <property type="evidence" value="ECO:0007669"/>
    <property type="project" value="TreeGrafter"/>
</dbReference>
<comment type="caution">
    <text evidence="6">The sequence shown here is derived from an EMBL/GenBank/DDBJ whole genome shotgun (WGS) entry which is preliminary data.</text>
</comment>
<keyword evidence="4" id="KW-0804">Transcription</keyword>
<evidence type="ECO:0000256" key="4">
    <source>
        <dbReference type="ARBA" id="ARBA00023163"/>
    </source>
</evidence>
<dbReference type="PANTHER" id="PTHR30346:SF0">
    <property type="entry name" value="HCA OPERON TRANSCRIPTIONAL ACTIVATOR HCAR"/>
    <property type="match status" value="1"/>
</dbReference>
<dbReference type="Proteomes" id="UP000239494">
    <property type="component" value="Unassembled WGS sequence"/>
</dbReference>
<dbReference type="SUPFAM" id="SSF53850">
    <property type="entry name" value="Periplasmic binding protein-like II"/>
    <property type="match status" value="1"/>
</dbReference>
<dbReference type="FunFam" id="1.10.10.10:FF:000001">
    <property type="entry name" value="LysR family transcriptional regulator"/>
    <property type="match status" value="1"/>
</dbReference>
<evidence type="ECO:0000256" key="1">
    <source>
        <dbReference type="ARBA" id="ARBA00009437"/>
    </source>
</evidence>
<gene>
    <name evidence="6" type="ORF">CLV43_12240</name>
</gene>
<proteinExistence type="inferred from homology"/>
<dbReference type="GO" id="GO:0003677">
    <property type="term" value="F:DNA binding"/>
    <property type="evidence" value="ECO:0007669"/>
    <property type="project" value="UniProtKB-KW"/>
</dbReference>
<reference evidence="6 7" key="1">
    <citation type="submission" date="2018-03" db="EMBL/GenBank/DDBJ databases">
        <title>Genomic Encyclopedia of Archaeal and Bacterial Type Strains, Phase II (KMG-II): from individual species to whole genera.</title>
        <authorList>
            <person name="Goeker M."/>
        </authorList>
    </citation>
    <scope>NUCLEOTIDE SEQUENCE [LARGE SCALE GENOMIC DNA]</scope>
    <source>
        <strain evidence="6 7">DSM 44720</strain>
    </source>
</reference>
<dbReference type="SUPFAM" id="SSF46785">
    <property type="entry name" value="Winged helix' DNA-binding domain"/>
    <property type="match status" value="1"/>
</dbReference>
<dbReference type="PRINTS" id="PR00039">
    <property type="entry name" value="HTHLYSR"/>
</dbReference>
<dbReference type="InterPro" id="IPR036388">
    <property type="entry name" value="WH-like_DNA-bd_sf"/>
</dbReference>
<dbReference type="GO" id="GO:0003700">
    <property type="term" value="F:DNA-binding transcription factor activity"/>
    <property type="evidence" value="ECO:0007669"/>
    <property type="project" value="InterPro"/>
</dbReference>
<dbReference type="OrthoDB" id="4140098at2"/>
<dbReference type="Pfam" id="PF03466">
    <property type="entry name" value="LysR_substrate"/>
    <property type="match status" value="1"/>
</dbReference>
<evidence type="ECO:0000313" key="6">
    <source>
        <dbReference type="EMBL" id="PRY31634.1"/>
    </source>
</evidence>
<dbReference type="PROSITE" id="PS50931">
    <property type="entry name" value="HTH_LYSR"/>
    <property type="match status" value="1"/>
</dbReference>
<dbReference type="AlphaFoldDB" id="A0A2T0SDZ9"/>
<evidence type="ECO:0000256" key="3">
    <source>
        <dbReference type="ARBA" id="ARBA00023125"/>
    </source>
</evidence>
<accession>A0A2T0SDZ9</accession>
<keyword evidence="3" id="KW-0238">DNA-binding</keyword>
<protein>
    <submittedName>
        <fullName evidence="6">LysR family transcriptional regulator</fullName>
    </submittedName>
</protein>
<dbReference type="Gene3D" id="1.10.10.10">
    <property type="entry name" value="Winged helix-like DNA-binding domain superfamily/Winged helix DNA-binding domain"/>
    <property type="match status" value="1"/>
</dbReference>
<dbReference type="RefSeq" id="WP_106196497.1">
    <property type="nucleotide sequence ID" value="NZ_PVTF01000022.1"/>
</dbReference>
<name>A0A2T0SDZ9_9PSEU</name>
<dbReference type="Gene3D" id="3.40.190.10">
    <property type="entry name" value="Periplasmic binding protein-like II"/>
    <property type="match status" value="2"/>
</dbReference>
<keyword evidence="2" id="KW-0805">Transcription regulation</keyword>
<evidence type="ECO:0000313" key="7">
    <source>
        <dbReference type="Proteomes" id="UP000239494"/>
    </source>
</evidence>
<comment type="similarity">
    <text evidence="1">Belongs to the LysR transcriptional regulatory family.</text>
</comment>
<dbReference type="InterPro" id="IPR005119">
    <property type="entry name" value="LysR_subst-bd"/>
</dbReference>
<dbReference type="EMBL" id="PVTF01000022">
    <property type="protein sequence ID" value="PRY31634.1"/>
    <property type="molecule type" value="Genomic_DNA"/>
</dbReference>
<evidence type="ECO:0000259" key="5">
    <source>
        <dbReference type="PROSITE" id="PS50931"/>
    </source>
</evidence>
<keyword evidence="7" id="KW-1185">Reference proteome</keyword>
<feature type="domain" description="HTH lysR-type" evidence="5">
    <location>
        <begin position="3"/>
        <end position="60"/>
    </location>
</feature>